<dbReference type="Gene3D" id="3.60.10.10">
    <property type="entry name" value="Endonuclease/exonuclease/phosphatase"/>
    <property type="match status" value="1"/>
</dbReference>
<keyword evidence="2" id="KW-1185">Reference proteome</keyword>
<dbReference type="Proteomes" id="UP001499854">
    <property type="component" value="Unassembled WGS sequence"/>
</dbReference>
<dbReference type="SUPFAM" id="SSF56219">
    <property type="entry name" value="DNase I-like"/>
    <property type="match status" value="1"/>
</dbReference>
<evidence type="ECO:0000313" key="2">
    <source>
        <dbReference type="Proteomes" id="UP001499854"/>
    </source>
</evidence>
<sequence length="500" mass="52484">MPNIRVLQWNIRKFGQPKSAIPGMLRAISHTIVGANADIAIILEPTGSTGVVALQALAADLRVIDGANHWALTYTSATGRERYGFLCRNLNLVRFTAVTNNVHVAAPPADIGTVNHPVRNLEEIDFTTWPANFGAPFPAPLPAPPRQPLLDLFAVPPRARMARLVRFGGQPAAQGGLAQGIGARLPCLALFHIHTPAGNHYYLPIVVCHFYATRSSHAHNGGATRQIAQMKFLHAVQKYAFRDLAAAGPPPVECGYLSIDGAAVPVRELIITGDWNVDFKQNLDGGRFLEQVNHNAFVTLTPTPQNGGSAAVPLLVGTAVAGPGALPAGGPPIVPFQVPAAPPTVTSVPNQALRSAVTRQGTILLQYNAANARAVAGMAPGNLAALRDCCYDLTFYGGTQVSGAAMLTPAAGGSPADAGLVVDVPASIVPGPAAPGGLAPGQVWVGQIQNYYANRIPPLYNADQAPALNQHPAVLTLTDRWIGANLISDHVPTVLQFTCP</sequence>
<dbReference type="InterPro" id="IPR036691">
    <property type="entry name" value="Endo/exonu/phosph_ase_sf"/>
</dbReference>
<name>A0ABP5C348_9ACTN</name>
<gene>
    <name evidence="1" type="ORF">GCM10009838_11300</name>
</gene>
<proteinExistence type="predicted"/>
<evidence type="ECO:0000313" key="1">
    <source>
        <dbReference type="EMBL" id="GAA1957084.1"/>
    </source>
</evidence>
<evidence type="ECO:0008006" key="3">
    <source>
        <dbReference type="Google" id="ProtNLM"/>
    </source>
</evidence>
<dbReference type="EMBL" id="BAAAQM010000004">
    <property type="protein sequence ID" value="GAA1957084.1"/>
    <property type="molecule type" value="Genomic_DNA"/>
</dbReference>
<comment type="caution">
    <text evidence="1">The sequence shown here is derived from an EMBL/GenBank/DDBJ whole genome shotgun (WGS) entry which is preliminary data.</text>
</comment>
<dbReference type="RefSeq" id="WP_344655843.1">
    <property type="nucleotide sequence ID" value="NZ_BAAAQM010000004.1"/>
</dbReference>
<protein>
    <recommendedName>
        <fullName evidence="3">Endonuclease/exonuclease/phosphatase domain-containing protein</fullName>
    </recommendedName>
</protein>
<organism evidence="1 2">
    <name type="scientific">Catenulispora subtropica</name>
    <dbReference type="NCBI Taxonomy" id="450798"/>
    <lineage>
        <taxon>Bacteria</taxon>
        <taxon>Bacillati</taxon>
        <taxon>Actinomycetota</taxon>
        <taxon>Actinomycetes</taxon>
        <taxon>Catenulisporales</taxon>
        <taxon>Catenulisporaceae</taxon>
        <taxon>Catenulispora</taxon>
    </lineage>
</organism>
<accession>A0ABP5C348</accession>
<reference evidence="2" key="1">
    <citation type="journal article" date="2019" name="Int. J. Syst. Evol. Microbiol.">
        <title>The Global Catalogue of Microorganisms (GCM) 10K type strain sequencing project: providing services to taxonomists for standard genome sequencing and annotation.</title>
        <authorList>
            <consortium name="The Broad Institute Genomics Platform"/>
            <consortium name="The Broad Institute Genome Sequencing Center for Infectious Disease"/>
            <person name="Wu L."/>
            <person name="Ma J."/>
        </authorList>
    </citation>
    <scope>NUCLEOTIDE SEQUENCE [LARGE SCALE GENOMIC DNA]</scope>
    <source>
        <strain evidence="2">JCM 16013</strain>
    </source>
</reference>